<proteinExistence type="predicted"/>
<evidence type="ECO:0000313" key="3">
    <source>
        <dbReference type="Proteomes" id="UP001221142"/>
    </source>
</evidence>
<accession>A0AAD7BB10</accession>
<dbReference type="AlphaFoldDB" id="A0AAD7BB10"/>
<reference evidence="2" key="1">
    <citation type="submission" date="2023-03" db="EMBL/GenBank/DDBJ databases">
        <title>Massive genome expansion in bonnet fungi (Mycena s.s.) driven by repeated elements and novel gene families across ecological guilds.</title>
        <authorList>
            <consortium name="Lawrence Berkeley National Laboratory"/>
            <person name="Harder C.B."/>
            <person name="Miyauchi S."/>
            <person name="Viragh M."/>
            <person name="Kuo A."/>
            <person name="Thoen E."/>
            <person name="Andreopoulos B."/>
            <person name="Lu D."/>
            <person name="Skrede I."/>
            <person name="Drula E."/>
            <person name="Henrissat B."/>
            <person name="Morin E."/>
            <person name="Kohler A."/>
            <person name="Barry K."/>
            <person name="LaButti K."/>
            <person name="Morin E."/>
            <person name="Salamov A."/>
            <person name="Lipzen A."/>
            <person name="Mereny Z."/>
            <person name="Hegedus B."/>
            <person name="Baldrian P."/>
            <person name="Stursova M."/>
            <person name="Weitz H."/>
            <person name="Taylor A."/>
            <person name="Grigoriev I.V."/>
            <person name="Nagy L.G."/>
            <person name="Martin F."/>
            <person name="Kauserud H."/>
        </authorList>
    </citation>
    <scope>NUCLEOTIDE SEQUENCE</scope>
    <source>
        <strain evidence="2">9284</strain>
    </source>
</reference>
<name>A0AAD7BB10_9AGAR</name>
<gene>
    <name evidence="2" type="ORF">FB45DRAFT_1035411</name>
</gene>
<sequence length="210" mass="22336">MFIVQLSHVNDNANASPRELHPSKSPSAAPQTQTQAIVSQSVFSFPDVAAGNLTMTFFTCPGLGDGCDSGGGTNASATQISEDMQGSVANPTAFTWNCDQAPVSVPTLADCAQESLTDPSTCFIRPLNVFVPESSGVIVSLTDNTCAMVFLNTDLEDTFTMELEDIVDMDFLIMEGCRSINVTSFENGFVGSVISKRSAGTPETLNWEVQ</sequence>
<evidence type="ECO:0000313" key="2">
    <source>
        <dbReference type="EMBL" id="KAJ7615419.1"/>
    </source>
</evidence>
<feature type="compositionally biased region" description="Polar residues" evidence="1">
    <location>
        <begin position="24"/>
        <end position="33"/>
    </location>
</feature>
<protein>
    <submittedName>
        <fullName evidence="2">Uncharacterized protein</fullName>
    </submittedName>
</protein>
<keyword evidence="3" id="KW-1185">Reference proteome</keyword>
<feature type="region of interest" description="Disordered" evidence="1">
    <location>
        <begin position="13"/>
        <end position="33"/>
    </location>
</feature>
<comment type="caution">
    <text evidence="2">The sequence shown here is derived from an EMBL/GenBank/DDBJ whole genome shotgun (WGS) entry which is preliminary data.</text>
</comment>
<dbReference type="Proteomes" id="UP001221142">
    <property type="component" value="Unassembled WGS sequence"/>
</dbReference>
<dbReference type="EMBL" id="JARKIF010000024">
    <property type="protein sequence ID" value="KAJ7615419.1"/>
    <property type="molecule type" value="Genomic_DNA"/>
</dbReference>
<organism evidence="2 3">
    <name type="scientific">Roridomyces roridus</name>
    <dbReference type="NCBI Taxonomy" id="1738132"/>
    <lineage>
        <taxon>Eukaryota</taxon>
        <taxon>Fungi</taxon>
        <taxon>Dikarya</taxon>
        <taxon>Basidiomycota</taxon>
        <taxon>Agaricomycotina</taxon>
        <taxon>Agaricomycetes</taxon>
        <taxon>Agaricomycetidae</taxon>
        <taxon>Agaricales</taxon>
        <taxon>Marasmiineae</taxon>
        <taxon>Mycenaceae</taxon>
        <taxon>Roridomyces</taxon>
    </lineage>
</organism>
<evidence type="ECO:0000256" key="1">
    <source>
        <dbReference type="SAM" id="MobiDB-lite"/>
    </source>
</evidence>